<protein>
    <submittedName>
        <fullName evidence="1">Uncharacterized protein</fullName>
    </submittedName>
</protein>
<name>A0ABY9DNA7_VITVI</name>
<proteinExistence type="predicted"/>
<evidence type="ECO:0000313" key="2">
    <source>
        <dbReference type="Proteomes" id="UP001227230"/>
    </source>
</evidence>
<accession>A0ABY9DNA7</accession>
<evidence type="ECO:0000313" key="1">
    <source>
        <dbReference type="EMBL" id="WKA08366.1"/>
    </source>
</evidence>
<dbReference type="EMBL" id="CP126664">
    <property type="protein sequence ID" value="WKA08366.1"/>
    <property type="molecule type" value="Genomic_DNA"/>
</dbReference>
<dbReference type="Proteomes" id="UP001227230">
    <property type="component" value="Chromosome 17"/>
</dbReference>
<sequence length="104" mass="11963">MQGKNNGERKNRVKKTEDSNCSLLLHFWSTSRSPFSTCYIPFQSSGSQEFNTSNDVRFRVETKELQPLQEDHHSKLKEDFCTAAKLVFCCKNFAAILYSAQVFS</sequence>
<organism evidence="1 2">
    <name type="scientific">Vitis vinifera</name>
    <name type="common">Grape</name>
    <dbReference type="NCBI Taxonomy" id="29760"/>
    <lineage>
        <taxon>Eukaryota</taxon>
        <taxon>Viridiplantae</taxon>
        <taxon>Streptophyta</taxon>
        <taxon>Embryophyta</taxon>
        <taxon>Tracheophyta</taxon>
        <taxon>Spermatophyta</taxon>
        <taxon>Magnoliopsida</taxon>
        <taxon>eudicotyledons</taxon>
        <taxon>Gunneridae</taxon>
        <taxon>Pentapetalae</taxon>
        <taxon>rosids</taxon>
        <taxon>Vitales</taxon>
        <taxon>Vitaceae</taxon>
        <taxon>Viteae</taxon>
        <taxon>Vitis</taxon>
    </lineage>
</organism>
<gene>
    <name evidence="1" type="ORF">VitviT2T_026095</name>
</gene>
<keyword evidence="2" id="KW-1185">Reference proteome</keyword>
<reference evidence="1 2" key="1">
    <citation type="journal article" date="2023" name="Hortic Res">
        <title>The complete reference genome for grapevine (Vitis vinifera L.) genetics and breeding.</title>
        <authorList>
            <person name="Shi X."/>
            <person name="Cao S."/>
            <person name="Wang X."/>
            <person name="Huang S."/>
            <person name="Wang Y."/>
            <person name="Liu Z."/>
            <person name="Liu W."/>
            <person name="Leng X."/>
            <person name="Peng Y."/>
            <person name="Wang N."/>
            <person name="Wang Y."/>
            <person name="Ma Z."/>
            <person name="Xu X."/>
            <person name="Zhang F."/>
            <person name="Xue H."/>
            <person name="Zhong H."/>
            <person name="Wang Y."/>
            <person name="Zhang K."/>
            <person name="Velt A."/>
            <person name="Avia K."/>
            <person name="Holtgrawe D."/>
            <person name="Grimplet J."/>
            <person name="Matus J.T."/>
            <person name="Ware D."/>
            <person name="Wu X."/>
            <person name="Wang H."/>
            <person name="Liu C."/>
            <person name="Fang Y."/>
            <person name="Rustenholz C."/>
            <person name="Cheng Z."/>
            <person name="Xiao H."/>
            <person name="Zhou Y."/>
        </authorList>
    </citation>
    <scope>NUCLEOTIDE SEQUENCE [LARGE SCALE GENOMIC DNA]</scope>
    <source>
        <strain evidence="2">cv. Pinot noir / PN40024</strain>
        <tissue evidence="1">Leaf</tissue>
    </source>
</reference>